<proteinExistence type="inferred from homology"/>
<dbReference type="RefSeq" id="WP_345285359.1">
    <property type="nucleotide sequence ID" value="NZ_BAABAJ010000014.1"/>
</dbReference>
<comment type="subcellular location">
    <subcellularLocation>
        <location evidence="1">Cell septum</location>
    </subcellularLocation>
</comment>
<keyword evidence="5" id="KW-0717">Septation</keyword>
<evidence type="ECO:0000256" key="6">
    <source>
        <dbReference type="ARBA" id="ARBA00023306"/>
    </source>
</evidence>
<evidence type="ECO:0000256" key="2">
    <source>
        <dbReference type="ARBA" id="ARBA00009323"/>
    </source>
</evidence>
<dbReference type="InterPro" id="IPR038658">
    <property type="entry name" value="SsgB_sf"/>
</dbReference>
<dbReference type="Gene3D" id="2.30.31.20">
    <property type="entry name" value="Sporulation-specific cell division protein SsgB"/>
    <property type="match status" value="1"/>
</dbReference>
<keyword evidence="3" id="KW-0132">Cell division</keyword>
<name>A0ABP7MW40_9ACTN</name>
<accession>A0ABP7MW40</accession>
<evidence type="ECO:0008006" key="10">
    <source>
        <dbReference type="Google" id="ProtNLM"/>
    </source>
</evidence>
<evidence type="ECO:0000256" key="7">
    <source>
        <dbReference type="SAM" id="MobiDB-lite"/>
    </source>
</evidence>
<organism evidence="8 9">
    <name type="scientific">Streptomyces gulbargensis</name>
    <dbReference type="NCBI Taxonomy" id="364901"/>
    <lineage>
        <taxon>Bacteria</taxon>
        <taxon>Bacillati</taxon>
        <taxon>Actinomycetota</taxon>
        <taxon>Actinomycetes</taxon>
        <taxon>Kitasatosporales</taxon>
        <taxon>Streptomycetaceae</taxon>
        <taxon>Streptomyces</taxon>
    </lineage>
</organism>
<keyword evidence="6" id="KW-0131">Cell cycle</keyword>
<reference evidence="9" key="1">
    <citation type="journal article" date="2019" name="Int. J. Syst. Evol. Microbiol.">
        <title>The Global Catalogue of Microorganisms (GCM) 10K type strain sequencing project: providing services to taxonomists for standard genome sequencing and annotation.</title>
        <authorList>
            <consortium name="The Broad Institute Genomics Platform"/>
            <consortium name="The Broad Institute Genome Sequencing Center for Infectious Disease"/>
            <person name="Wu L."/>
            <person name="Ma J."/>
        </authorList>
    </citation>
    <scope>NUCLEOTIDE SEQUENCE [LARGE SCALE GENOMIC DNA]</scope>
    <source>
        <strain evidence="9">JCM 16956</strain>
    </source>
</reference>
<keyword evidence="4" id="KW-0749">Sporulation</keyword>
<feature type="region of interest" description="Disordered" evidence="7">
    <location>
        <begin position="1"/>
        <end position="23"/>
    </location>
</feature>
<dbReference type="InterPro" id="IPR006776">
    <property type="entry name" value="SsgB"/>
</dbReference>
<sequence>MDPADSAEGHAAGGPAAHHLPPAGRVVEDRARGRIVSDAPLSRPVPVALRFDPGSSPATVRFVFPGEVEWAFPRALLEHGMRVPAHRGDVAVWPCGRVQTVVEFHGEDGVAVVQFDTAALVRFVRRTYAGGRGPEPRGAGSTRTEPAPAGAARTEASRTDTDGARTGAGARRTDARTPSARR</sequence>
<comment type="caution">
    <text evidence="8">The sequence shown here is derived from an EMBL/GenBank/DDBJ whole genome shotgun (WGS) entry which is preliminary data.</text>
</comment>
<gene>
    <name evidence="8" type="ORF">GCM10022244_43610</name>
</gene>
<evidence type="ECO:0000256" key="5">
    <source>
        <dbReference type="ARBA" id="ARBA00023210"/>
    </source>
</evidence>
<evidence type="ECO:0000256" key="4">
    <source>
        <dbReference type="ARBA" id="ARBA00022969"/>
    </source>
</evidence>
<keyword evidence="9" id="KW-1185">Reference proteome</keyword>
<dbReference type="Proteomes" id="UP001501000">
    <property type="component" value="Unassembled WGS sequence"/>
</dbReference>
<evidence type="ECO:0000256" key="3">
    <source>
        <dbReference type="ARBA" id="ARBA00022618"/>
    </source>
</evidence>
<evidence type="ECO:0000313" key="9">
    <source>
        <dbReference type="Proteomes" id="UP001501000"/>
    </source>
</evidence>
<comment type="similarity">
    <text evidence="2">Belongs to the SsgA family.</text>
</comment>
<dbReference type="EMBL" id="BAABAJ010000014">
    <property type="protein sequence ID" value="GAA3929920.1"/>
    <property type="molecule type" value="Genomic_DNA"/>
</dbReference>
<evidence type="ECO:0000256" key="1">
    <source>
        <dbReference type="ARBA" id="ARBA00004431"/>
    </source>
</evidence>
<feature type="region of interest" description="Disordered" evidence="7">
    <location>
        <begin position="129"/>
        <end position="182"/>
    </location>
</feature>
<dbReference type="Pfam" id="PF04686">
    <property type="entry name" value="SsgA"/>
    <property type="match status" value="1"/>
</dbReference>
<evidence type="ECO:0000313" key="8">
    <source>
        <dbReference type="EMBL" id="GAA3929920.1"/>
    </source>
</evidence>
<protein>
    <recommendedName>
        <fullName evidence="10">SsgA family sporulation/cell division regulator</fullName>
    </recommendedName>
</protein>
<feature type="compositionally biased region" description="Low complexity" evidence="7">
    <location>
        <begin position="9"/>
        <end position="23"/>
    </location>
</feature>